<protein>
    <submittedName>
        <fullName evidence="1">Uncharacterized protein</fullName>
    </submittedName>
</protein>
<gene>
    <name evidence="1" type="ORF">DPMN_122997</name>
</gene>
<evidence type="ECO:0000313" key="1">
    <source>
        <dbReference type="EMBL" id="KAH3821235.1"/>
    </source>
</evidence>
<proteinExistence type="predicted"/>
<evidence type="ECO:0000313" key="2">
    <source>
        <dbReference type="Proteomes" id="UP000828390"/>
    </source>
</evidence>
<dbReference type="AlphaFoldDB" id="A0A9D4GTH0"/>
<reference evidence="1" key="2">
    <citation type="submission" date="2020-11" db="EMBL/GenBank/DDBJ databases">
        <authorList>
            <person name="McCartney M.A."/>
            <person name="Auch B."/>
            <person name="Kono T."/>
            <person name="Mallez S."/>
            <person name="Becker A."/>
            <person name="Gohl D.M."/>
            <person name="Silverstein K.A.T."/>
            <person name="Koren S."/>
            <person name="Bechman K.B."/>
            <person name="Herman A."/>
            <person name="Abrahante J.E."/>
            <person name="Garbe J."/>
        </authorList>
    </citation>
    <scope>NUCLEOTIDE SEQUENCE</scope>
    <source>
        <strain evidence="1">Duluth1</strain>
        <tissue evidence="1">Whole animal</tissue>
    </source>
</reference>
<comment type="caution">
    <text evidence="1">The sequence shown here is derived from an EMBL/GenBank/DDBJ whole genome shotgun (WGS) entry which is preliminary data.</text>
</comment>
<name>A0A9D4GTH0_DREPO</name>
<accession>A0A9D4GTH0</accession>
<sequence length="82" mass="9184">MAYLSSINTSTGQSPNKMVFGREITLPLQACIGLPPGSGTNEKPFPDDYVSDLRANLEHIHDVARKVLAKKVVYRKRHYDLL</sequence>
<dbReference type="EMBL" id="JAIWYP010000005">
    <property type="protein sequence ID" value="KAH3821235.1"/>
    <property type="molecule type" value="Genomic_DNA"/>
</dbReference>
<reference evidence="1" key="1">
    <citation type="journal article" date="2019" name="bioRxiv">
        <title>The Genome of the Zebra Mussel, Dreissena polymorpha: A Resource for Invasive Species Research.</title>
        <authorList>
            <person name="McCartney M.A."/>
            <person name="Auch B."/>
            <person name="Kono T."/>
            <person name="Mallez S."/>
            <person name="Zhang Y."/>
            <person name="Obille A."/>
            <person name="Becker A."/>
            <person name="Abrahante J.E."/>
            <person name="Garbe J."/>
            <person name="Badalamenti J.P."/>
            <person name="Herman A."/>
            <person name="Mangelson H."/>
            <person name="Liachko I."/>
            <person name="Sullivan S."/>
            <person name="Sone E.D."/>
            <person name="Koren S."/>
            <person name="Silverstein K.A.T."/>
            <person name="Beckman K.B."/>
            <person name="Gohl D.M."/>
        </authorList>
    </citation>
    <scope>NUCLEOTIDE SEQUENCE</scope>
    <source>
        <strain evidence="1">Duluth1</strain>
        <tissue evidence="1">Whole animal</tissue>
    </source>
</reference>
<organism evidence="1 2">
    <name type="scientific">Dreissena polymorpha</name>
    <name type="common">Zebra mussel</name>
    <name type="synonym">Mytilus polymorpha</name>
    <dbReference type="NCBI Taxonomy" id="45954"/>
    <lineage>
        <taxon>Eukaryota</taxon>
        <taxon>Metazoa</taxon>
        <taxon>Spiralia</taxon>
        <taxon>Lophotrochozoa</taxon>
        <taxon>Mollusca</taxon>
        <taxon>Bivalvia</taxon>
        <taxon>Autobranchia</taxon>
        <taxon>Heteroconchia</taxon>
        <taxon>Euheterodonta</taxon>
        <taxon>Imparidentia</taxon>
        <taxon>Neoheterodontei</taxon>
        <taxon>Myida</taxon>
        <taxon>Dreissenoidea</taxon>
        <taxon>Dreissenidae</taxon>
        <taxon>Dreissena</taxon>
    </lineage>
</organism>
<dbReference type="Proteomes" id="UP000828390">
    <property type="component" value="Unassembled WGS sequence"/>
</dbReference>
<keyword evidence="2" id="KW-1185">Reference proteome</keyword>